<gene>
    <name evidence="18" type="primary">fadJ</name>
    <name evidence="18" type="ORF">A10D4_06636</name>
</gene>
<dbReference type="SUPFAM" id="SSF52096">
    <property type="entry name" value="ClpP/crotonase"/>
    <property type="match status" value="1"/>
</dbReference>
<dbReference type="SUPFAM" id="SSF51735">
    <property type="entry name" value="NAD(P)-binding Rossmann-fold domains"/>
    <property type="match status" value="1"/>
</dbReference>
<dbReference type="InterPro" id="IPR029045">
    <property type="entry name" value="ClpP/crotonase-like_dom_sf"/>
</dbReference>
<dbReference type="FunFam" id="3.40.50.720:FF:000009">
    <property type="entry name" value="Fatty oxidation complex, alpha subunit"/>
    <property type="match status" value="1"/>
</dbReference>
<evidence type="ECO:0000256" key="11">
    <source>
        <dbReference type="ARBA" id="ARBA00023235"/>
    </source>
</evidence>
<dbReference type="InterPro" id="IPR006176">
    <property type="entry name" value="3-OHacyl-CoA_DH_NAD-bd"/>
</dbReference>
<dbReference type="eggNOG" id="COG1250">
    <property type="taxonomic scope" value="Bacteria"/>
</dbReference>
<evidence type="ECO:0000256" key="9">
    <source>
        <dbReference type="ARBA" id="ARBA00023027"/>
    </source>
</evidence>
<comment type="similarity">
    <text evidence="2">In the central section; belongs to the 3-hydroxyacyl-CoA dehydrogenase family.</text>
</comment>
<keyword evidence="10" id="KW-0443">Lipid metabolism</keyword>
<evidence type="ECO:0000256" key="13">
    <source>
        <dbReference type="ARBA" id="ARBA00023268"/>
    </source>
</evidence>
<dbReference type="NCBIfam" id="TIGR02440">
    <property type="entry name" value="FadJ"/>
    <property type="match status" value="1"/>
</dbReference>
<evidence type="ECO:0000256" key="7">
    <source>
        <dbReference type="ARBA" id="ARBA00022963"/>
    </source>
</evidence>
<comment type="catalytic activity">
    <reaction evidence="14">
        <text>a (3S)-3-hydroxyacyl-CoA + NAD(+) = a 3-oxoacyl-CoA + NADH + H(+)</text>
        <dbReference type="Rhea" id="RHEA:22432"/>
        <dbReference type="ChEBI" id="CHEBI:15378"/>
        <dbReference type="ChEBI" id="CHEBI:57318"/>
        <dbReference type="ChEBI" id="CHEBI:57540"/>
        <dbReference type="ChEBI" id="CHEBI:57945"/>
        <dbReference type="ChEBI" id="CHEBI:90726"/>
        <dbReference type="EC" id="1.1.1.35"/>
    </reaction>
</comment>
<keyword evidence="9" id="KW-0520">NAD</keyword>
<dbReference type="InterPro" id="IPR036291">
    <property type="entry name" value="NAD(P)-bd_dom_sf"/>
</dbReference>
<dbReference type="CDD" id="cd06558">
    <property type="entry name" value="crotonase-like"/>
    <property type="match status" value="1"/>
</dbReference>
<evidence type="ECO:0000256" key="15">
    <source>
        <dbReference type="RuleBase" id="RU003707"/>
    </source>
</evidence>
<reference evidence="18 19" key="1">
    <citation type="journal article" date="2012" name="J. Bacteriol.">
        <title>Genome Sequence of Idiomarina xiamenensis Type Strain 10-D-4.</title>
        <authorList>
            <person name="Lai Q."/>
            <person name="Wang L."/>
            <person name="Wang W."/>
            <person name="Shao Z."/>
        </authorList>
    </citation>
    <scope>NUCLEOTIDE SEQUENCE [LARGE SCALE GENOMIC DNA]</scope>
    <source>
        <strain evidence="18 19">10-D-4</strain>
    </source>
</reference>
<dbReference type="GO" id="GO:0016509">
    <property type="term" value="F:long-chain (3S)-3-hydroxyacyl-CoA dehydrogenase (NAD+) activity"/>
    <property type="evidence" value="ECO:0007669"/>
    <property type="project" value="TreeGrafter"/>
</dbReference>
<sequence length="705" mass="76430">MEKAFQLSIDEQGLALITIDVPGESMNTLKSSFAEEVGEILQQLEGNSDINGVVISSGKASSFIAGADIGMIDACETAGDTESLARQGQAMFDRIEQLPVPVVAAIHGACLGGGLELAMACHYRVCSDDERTQLGLPEVKLGLLPGSGGTQRLPRIVGIQQGLTMILTGKQLRPKQARKAGLVDDVVPRSILLEAAKQLALSSKPRRAKVKHSGINKLLEGTSIGRNFIFKKAGEQAQAKAHGNYPAIDAIIDSIKVGQEQGFKEGLSREAEHFGRLAMTEQSRQLRHIFFATTAMKKETGADGVKPEKVERVGVLGGGLMGGGIAYVSAVNAKAPTRIKDIAEKGIASALHYSYERLLKKVKRKHITRNELETTMLRLSGSLDYRGFERADIVIEAVFEDIELKQKMVADIEQHAAQHTIFASNTSSLPITKIAANAQRPEQVIGLHYFSPVEKMPLAEIITHAGTSDKTIATTVAFARRQGKTPIVVKDGAGFYVNRILAPYMNEAARLVLAGEPIEKVDKALVKFGFPVGPMKLMDEVGIDVAAKVSPILAAELGERFQAPQAFQRLLDDDRKGKKNGKGFYAYGGKQSGKKVDDSVYKTLAVEPSGQLSEQQIAMRCVLPMLNEAVYCLDEGIIRSARDGDIGAIFGIGFPPFRGGPFRYMDSLGIDTVLTQLQQWQSEHGEQFKPAEKLQQMAAAGERFY</sequence>
<dbReference type="InterPro" id="IPR008927">
    <property type="entry name" value="6-PGluconate_DH-like_C_sf"/>
</dbReference>
<dbReference type="InterPro" id="IPR018376">
    <property type="entry name" value="Enoyl-CoA_hyd/isom_CS"/>
</dbReference>
<evidence type="ECO:0000256" key="3">
    <source>
        <dbReference type="ARBA" id="ARBA00008750"/>
    </source>
</evidence>
<dbReference type="InterPro" id="IPR006108">
    <property type="entry name" value="3HC_DH_C"/>
</dbReference>
<evidence type="ECO:0000256" key="14">
    <source>
        <dbReference type="ARBA" id="ARBA00049556"/>
    </source>
</evidence>
<keyword evidence="11 18" id="KW-0413">Isomerase</keyword>
<dbReference type="PROSITE" id="PS00166">
    <property type="entry name" value="ENOYL_COA_HYDRATASE"/>
    <property type="match status" value="1"/>
</dbReference>
<dbReference type="GO" id="GO:0070403">
    <property type="term" value="F:NAD+ binding"/>
    <property type="evidence" value="ECO:0007669"/>
    <property type="project" value="InterPro"/>
</dbReference>
<evidence type="ECO:0000256" key="1">
    <source>
        <dbReference type="ARBA" id="ARBA00005005"/>
    </source>
</evidence>
<dbReference type="InterPro" id="IPR012802">
    <property type="entry name" value="FadJ"/>
</dbReference>
<dbReference type="InterPro" id="IPR001753">
    <property type="entry name" value="Enoyl-CoA_hydra/iso"/>
</dbReference>
<dbReference type="PATRIC" id="fig|740709.3.peg.1352"/>
<evidence type="ECO:0000256" key="4">
    <source>
        <dbReference type="ARBA" id="ARBA00012076"/>
    </source>
</evidence>
<dbReference type="PANTHER" id="PTHR43612">
    <property type="entry name" value="TRIFUNCTIONAL ENZYME SUBUNIT ALPHA"/>
    <property type="match status" value="1"/>
</dbReference>
<dbReference type="NCBIfam" id="NF008363">
    <property type="entry name" value="PRK11154.1"/>
    <property type="match status" value="1"/>
</dbReference>
<keyword evidence="8" id="KW-0560">Oxidoreductase</keyword>
<dbReference type="GO" id="GO:0004300">
    <property type="term" value="F:enoyl-CoA hydratase activity"/>
    <property type="evidence" value="ECO:0007669"/>
    <property type="project" value="UniProtKB-EC"/>
</dbReference>
<proteinExistence type="inferred from homology"/>
<dbReference type="eggNOG" id="COG1024">
    <property type="taxonomic scope" value="Bacteria"/>
</dbReference>
<dbReference type="GO" id="GO:0006635">
    <property type="term" value="P:fatty acid beta-oxidation"/>
    <property type="evidence" value="ECO:0007669"/>
    <property type="project" value="UniProtKB-UniPathway"/>
</dbReference>
<dbReference type="SUPFAM" id="SSF48179">
    <property type="entry name" value="6-phosphogluconate dehydrogenase C-terminal domain-like"/>
    <property type="match status" value="2"/>
</dbReference>
<evidence type="ECO:0000313" key="19">
    <source>
        <dbReference type="Proteomes" id="UP000014115"/>
    </source>
</evidence>
<dbReference type="EC" id="4.2.1.17" evidence="4"/>
<dbReference type="AlphaFoldDB" id="K2KB56"/>
<dbReference type="InterPro" id="IPR006180">
    <property type="entry name" value="3-OHacyl-CoA_DH_CS"/>
</dbReference>
<evidence type="ECO:0000256" key="12">
    <source>
        <dbReference type="ARBA" id="ARBA00023239"/>
    </source>
</evidence>
<accession>K2KB56</accession>
<keyword evidence="12" id="KW-0456">Lyase</keyword>
<keyword evidence="6" id="KW-0276">Fatty acid metabolism</keyword>
<evidence type="ECO:0000256" key="2">
    <source>
        <dbReference type="ARBA" id="ARBA00007005"/>
    </source>
</evidence>
<keyword evidence="19" id="KW-1185">Reference proteome</keyword>
<keyword evidence="5" id="KW-0963">Cytoplasm</keyword>
<dbReference type="STRING" id="740709.A10D4_06636"/>
<evidence type="ECO:0000256" key="6">
    <source>
        <dbReference type="ARBA" id="ARBA00022832"/>
    </source>
</evidence>
<evidence type="ECO:0000313" key="18">
    <source>
        <dbReference type="EMBL" id="EKE83802.1"/>
    </source>
</evidence>
<evidence type="ECO:0000256" key="5">
    <source>
        <dbReference type="ARBA" id="ARBA00022490"/>
    </source>
</evidence>
<comment type="pathway">
    <text evidence="1">Lipid metabolism; fatty acid beta-oxidation.</text>
</comment>
<feature type="domain" description="3-hydroxyacyl-CoA dehydrogenase C-terminal" evidence="16">
    <location>
        <begin position="494"/>
        <end position="587"/>
    </location>
</feature>
<dbReference type="Pfam" id="PF02737">
    <property type="entry name" value="3HCDH_N"/>
    <property type="match status" value="1"/>
</dbReference>
<dbReference type="FunFam" id="3.90.226.10:FF:000011">
    <property type="entry name" value="Fatty acid oxidation complex subunit alpha"/>
    <property type="match status" value="1"/>
</dbReference>
<keyword evidence="13" id="KW-0511">Multifunctional enzyme</keyword>
<dbReference type="Pfam" id="PF00378">
    <property type="entry name" value="ECH_1"/>
    <property type="match status" value="1"/>
</dbReference>
<dbReference type="Gene3D" id="3.40.50.720">
    <property type="entry name" value="NAD(P)-binding Rossmann-like Domain"/>
    <property type="match status" value="1"/>
</dbReference>
<comment type="similarity">
    <text evidence="3">In the N-terminal section; belongs to the enoyl-CoA hydratase/isomerase family.</text>
</comment>
<feature type="domain" description="3-hydroxyacyl-CoA dehydrogenase NAD binding" evidence="17">
    <location>
        <begin position="313"/>
        <end position="491"/>
    </location>
</feature>
<keyword evidence="7" id="KW-0442">Lipid degradation</keyword>
<evidence type="ECO:0000259" key="16">
    <source>
        <dbReference type="Pfam" id="PF00725"/>
    </source>
</evidence>
<comment type="caution">
    <text evidence="18">The sequence shown here is derived from an EMBL/GenBank/DDBJ whole genome shotgun (WGS) entry which is preliminary data.</text>
</comment>
<name>K2KB56_9GAMM</name>
<organism evidence="18 19">
    <name type="scientific">Idiomarina xiamenensis 10-D-4</name>
    <dbReference type="NCBI Taxonomy" id="740709"/>
    <lineage>
        <taxon>Bacteria</taxon>
        <taxon>Pseudomonadati</taxon>
        <taxon>Pseudomonadota</taxon>
        <taxon>Gammaproteobacteria</taxon>
        <taxon>Alteromonadales</taxon>
        <taxon>Idiomarinaceae</taxon>
        <taxon>Idiomarina</taxon>
    </lineage>
</organism>
<dbReference type="Pfam" id="PF00725">
    <property type="entry name" value="3HCDH"/>
    <property type="match status" value="2"/>
</dbReference>
<protein>
    <recommendedName>
        <fullName evidence="4">enoyl-CoA hydratase</fullName>
        <ecNumber evidence="4">4.2.1.17</ecNumber>
    </recommendedName>
</protein>
<comment type="similarity">
    <text evidence="15">Belongs to the enoyl-CoA hydratase/isomerase family.</text>
</comment>
<dbReference type="Proteomes" id="UP000014115">
    <property type="component" value="Unassembled WGS sequence"/>
</dbReference>
<dbReference type="GO" id="GO:0008692">
    <property type="term" value="F:3-hydroxybutyryl-CoA epimerase activity"/>
    <property type="evidence" value="ECO:0007669"/>
    <property type="project" value="InterPro"/>
</dbReference>
<dbReference type="InterPro" id="IPR050136">
    <property type="entry name" value="FA_oxidation_alpha_subunit"/>
</dbReference>
<feature type="domain" description="3-hydroxyacyl-CoA dehydrogenase C-terminal" evidence="16">
    <location>
        <begin position="617"/>
        <end position="702"/>
    </location>
</feature>
<dbReference type="EMBL" id="AMRG01000007">
    <property type="protein sequence ID" value="EKE83802.1"/>
    <property type="molecule type" value="Genomic_DNA"/>
</dbReference>
<dbReference type="PROSITE" id="PS00067">
    <property type="entry name" value="3HCDH"/>
    <property type="match status" value="1"/>
</dbReference>
<dbReference type="Gene3D" id="1.10.1040.50">
    <property type="match status" value="1"/>
</dbReference>
<dbReference type="UniPathway" id="UPA00659"/>
<evidence type="ECO:0000259" key="17">
    <source>
        <dbReference type="Pfam" id="PF02737"/>
    </source>
</evidence>
<evidence type="ECO:0000256" key="10">
    <source>
        <dbReference type="ARBA" id="ARBA00023098"/>
    </source>
</evidence>
<evidence type="ECO:0000256" key="8">
    <source>
        <dbReference type="ARBA" id="ARBA00023002"/>
    </source>
</evidence>
<dbReference type="PANTHER" id="PTHR43612:SF3">
    <property type="entry name" value="TRIFUNCTIONAL ENZYME SUBUNIT ALPHA, MITOCHONDRIAL"/>
    <property type="match status" value="1"/>
</dbReference>
<dbReference type="Gene3D" id="3.90.226.10">
    <property type="entry name" value="2-enoyl-CoA Hydratase, Chain A, domain 1"/>
    <property type="match status" value="1"/>
</dbReference>